<dbReference type="AlphaFoldDB" id="A0A7S2D5I1"/>
<dbReference type="InterPro" id="IPR027443">
    <property type="entry name" value="IPNS-like_sf"/>
</dbReference>
<sequence length="487" mass="52753">MRRLGRPAATALVAAVATAGGVLGVVMLYRRSCEKRSICGSAASTTARTPAAVAEPPPTPAAPTPSLARPTTATAAATATAATAAADARDNDDALELSPEQLATFERDGVLVVPGVLTPEEVAEARRGLHGELRSYGVDPENLDETAHHLRPLSSTNGSGGVLNVYYPPFKLLLNEHPKLWSVVTQLWERTYAKRDPPHPHFEHGYGPFDPNRGYIYMDRVGFRVPDAVAEAHARVDPNAKKKRKRPLPLQRSLTPHLDCCPSSIYSPDGSQGGKRVVKWRPIQCLVALTDTLEADHGGFEAARGFHREFDEWASTRPPQANGGDAPCVGEFTPIRPKEDARVLARIEHVPCTAGSLVLWDWRTPHANARYNRGACAREVAYLGYLPDVPLNRAYAAAQLRAYQQGMDPDDQWHHDRTARPERGATATAGVNSRSQAVRINEAERTRAEPEADTEGSGPGGGRGRHAATARHTFSSLGRSLMGIGEW</sequence>
<evidence type="ECO:0008006" key="3">
    <source>
        <dbReference type="Google" id="ProtNLM"/>
    </source>
</evidence>
<feature type="compositionally biased region" description="Basic and acidic residues" evidence="1">
    <location>
        <begin position="441"/>
        <end position="450"/>
    </location>
</feature>
<reference evidence="2" key="1">
    <citation type="submission" date="2021-01" db="EMBL/GenBank/DDBJ databases">
        <authorList>
            <person name="Corre E."/>
            <person name="Pelletier E."/>
            <person name="Niang G."/>
            <person name="Scheremetjew M."/>
            <person name="Finn R."/>
            <person name="Kale V."/>
            <person name="Holt S."/>
            <person name="Cochrane G."/>
            <person name="Meng A."/>
            <person name="Brown T."/>
            <person name="Cohen L."/>
        </authorList>
    </citation>
    <scope>NUCLEOTIDE SEQUENCE</scope>
    <source>
        <strain evidence="2">RCC1693</strain>
    </source>
</reference>
<dbReference type="PANTHER" id="PTHR31630">
    <property type="entry name" value="PHYTANOYL-COA DIOXYGENASE-RELATED-RELATED"/>
    <property type="match status" value="1"/>
</dbReference>
<feature type="region of interest" description="Disordered" evidence="1">
    <location>
        <begin position="44"/>
        <end position="75"/>
    </location>
</feature>
<organism evidence="2">
    <name type="scientific">Florenciella parvula</name>
    <dbReference type="NCBI Taxonomy" id="236787"/>
    <lineage>
        <taxon>Eukaryota</taxon>
        <taxon>Sar</taxon>
        <taxon>Stramenopiles</taxon>
        <taxon>Ochrophyta</taxon>
        <taxon>Dictyochophyceae</taxon>
        <taxon>Florenciellales</taxon>
        <taxon>Florenciella</taxon>
    </lineage>
</organism>
<proteinExistence type="predicted"/>
<evidence type="ECO:0000313" key="2">
    <source>
        <dbReference type="EMBL" id="CAD9443583.1"/>
    </source>
</evidence>
<dbReference type="Gene3D" id="2.60.120.620">
    <property type="entry name" value="q2cbj1_9rhob like domain"/>
    <property type="match status" value="1"/>
</dbReference>
<accession>A0A7S2D5I1</accession>
<feature type="compositionally biased region" description="Low complexity" evidence="1">
    <location>
        <begin position="44"/>
        <end position="54"/>
    </location>
</feature>
<protein>
    <recommendedName>
        <fullName evidence="3">Phytanoyl-CoA dioxygenase</fullName>
    </recommendedName>
</protein>
<feature type="compositionally biased region" description="Polar residues" evidence="1">
    <location>
        <begin position="429"/>
        <end position="438"/>
    </location>
</feature>
<feature type="compositionally biased region" description="Basic and acidic residues" evidence="1">
    <location>
        <begin position="411"/>
        <end position="423"/>
    </location>
</feature>
<feature type="region of interest" description="Disordered" evidence="1">
    <location>
        <begin position="407"/>
        <end position="474"/>
    </location>
</feature>
<name>A0A7S2D5I1_9STRA</name>
<dbReference type="SUPFAM" id="SSF51197">
    <property type="entry name" value="Clavaminate synthase-like"/>
    <property type="match status" value="1"/>
</dbReference>
<gene>
    <name evidence="2" type="ORF">FPAR1323_LOCUS15414</name>
</gene>
<feature type="compositionally biased region" description="Low complexity" evidence="1">
    <location>
        <begin position="64"/>
        <end position="75"/>
    </location>
</feature>
<dbReference type="PANTHER" id="PTHR31630:SF8">
    <property type="entry name" value="JMJC DOMAIN-CONTAINING PROTEIN"/>
    <property type="match status" value="1"/>
</dbReference>
<dbReference type="Gene3D" id="2.60.120.330">
    <property type="entry name" value="B-lactam Antibiotic, Isopenicillin N Synthase, Chain"/>
    <property type="match status" value="1"/>
</dbReference>
<evidence type="ECO:0000256" key="1">
    <source>
        <dbReference type="SAM" id="MobiDB-lite"/>
    </source>
</evidence>
<dbReference type="EMBL" id="HBGT01029483">
    <property type="protein sequence ID" value="CAD9443583.1"/>
    <property type="molecule type" value="Transcribed_RNA"/>
</dbReference>